<name>A0A8X6PSD9_NEPPI</name>
<gene>
    <name evidence="1" type="primary">AVEN_185837_1</name>
    <name evidence="1" type="ORF">NPIL_605661</name>
</gene>
<proteinExistence type="predicted"/>
<organism evidence="1 2">
    <name type="scientific">Nephila pilipes</name>
    <name type="common">Giant wood spider</name>
    <name type="synonym">Nephila maculata</name>
    <dbReference type="NCBI Taxonomy" id="299642"/>
    <lineage>
        <taxon>Eukaryota</taxon>
        <taxon>Metazoa</taxon>
        <taxon>Ecdysozoa</taxon>
        <taxon>Arthropoda</taxon>
        <taxon>Chelicerata</taxon>
        <taxon>Arachnida</taxon>
        <taxon>Araneae</taxon>
        <taxon>Araneomorphae</taxon>
        <taxon>Entelegynae</taxon>
        <taxon>Araneoidea</taxon>
        <taxon>Nephilidae</taxon>
        <taxon>Nephila</taxon>
    </lineage>
</organism>
<evidence type="ECO:0000313" key="2">
    <source>
        <dbReference type="Proteomes" id="UP000887013"/>
    </source>
</evidence>
<sequence length="145" mass="16155">MHARKIWGFSKPNGGVLPTGRSISDLGKKQKPWINREQGVEKFLTFDEFSSSGTEAKLSFLQTLCVLIRCQGQEKIICAVIDSGSLSRYVSEKSMTQLNTFPLRMETVIHALFGGDETEPKSHEVFAIEVSSLNRVFSCGFEAFS</sequence>
<keyword evidence="2" id="KW-1185">Reference proteome</keyword>
<comment type="caution">
    <text evidence="1">The sequence shown here is derived from an EMBL/GenBank/DDBJ whole genome shotgun (WGS) entry which is preliminary data.</text>
</comment>
<dbReference type="AlphaFoldDB" id="A0A8X6PSD9"/>
<dbReference type="EMBL" id="BMAW01073209">
    <property type="protein sequence ID" value="GFT86757.1"/>
    <property type="molecule type" value="Genomic_DNA"/>
</dbReference>
<accession>A0A8X6PSD9</accession>
<reference evidence="1" key="1">
    <citation type="submission" date="2020-08" db="EMBL/GenBank/DDBJ databases">
        <title>Multicomponent nature underlies the extraordinary mechanical properties of spider dragline silk.</title>
        <authorList>
            <person name="Kono N."/>
            <person name="Nakamura H."/>
            <person name="Mori M."/>
            <person name="Yoshida Y."/>
            <person name="Ohtoshi R."/>
            <person name="Malay A.D."/>
            <person name="Moran D.A.P."/>
            <person name="Tomita M."/>
            <person name="Numata K."/>
            <person name="Arakawa K."/>
        </authorList>
    </citation>
    <scope>NUCLEOTIDE SEQUENCE</scope>
</reference>
<protein>
    <submittedName>
        <fullName evidence="1">Uncharacterized protein</fullName>
    </submittedName>
</protein>
<evidence type="ECO:0000313" key="1">
    <source>
        <dbReference type="EMBL" id="GFT86757.1"/>
    </source>
</evidence>
<dbReference type="Proteomes" id="UP000887013">
    <property type="component" value="Unassembled WGS sequence"/>
</dbReference>